<keyword evidence="6 12" id="KW-0812">Transmembrane</keyword>
<keyword evidence="5 11" id="KW-0645">Protease</keyword>
<dbReference type="GO" id="GO:0008237">
    <property type="term" value="F:metallopeptidase activity"/>
    <property type="evidence" value="ECO:0007669"/>
    <property type="project" value="UniProtKB-KW"/>
</dbReference>
<comment type="caution">
    <text evidence="13">The sequence shown here is derived from an EMBL/GenBank/DDBJ whole genome shotgun (WGS) entry which is preliminary data.</text>
</comment>
<organism evidence="13 14">
    <name type="scientific">Paenibacillus foliorum</name>
    <dbReference type="NCBI Taxonomy" id="2654974"/>
    <lineage>
        <taxon>Bacteria</taxon>
        <taxon>Bacillati</taxon>
        <taxon>Bacillota</taxon>
        <taxon>Bacilli</taxon>
        <taxon>Bacillales</taxon>
        <taxon>Paenibacillaceae</taxon>
        <taxon>Paenibacillus</taxon>
    </lineage>
</organism>
<dbReference type="GO" id="GO:0005886">
    <property type="term" value="C:plasma membrane"/>
    <property type="evidence" value="ECO:0007669"/>
    <property type="project" value="UniProtKB-SubCell"/>
</dbReference>
<feature type="transmembrane region" description="Helical" evidence="12">
    <location>
        <begin position="165"/>
        <end position="185"/>
    </location>
</feature>
<evidence type="ECO:0000256" key="9">
    <source>
        <dbReference type="ARBA" id="ARBA00023136"/>
    </source>
</evidence>
<dbReference type="PIRSF" id="PIRSF016933">
    <property type="entry name" value="PrsW"/>
    <property type="match status" value="1"/>
</dbReference>
<accession>A0A972K2B9</accession>
<keyword evidence="8 12" id="KW-1133">Transmembrane helix</keyword>
<evidence type="ECO:0000313" key="13">
    <source>
        <dbReference type="EMBL" id="NOU97584.1"/>
    </source>
</evidence>
<evidence type="ECO:0000256" key="1">
    <source>
        <dbReference type="ARBA" id="ARBA00004651"/>
    </source>
</evidence>
<dbReference type="RefSeq" id="WP_171655836.1">
    <property type="nucleotide sequence ID" value="NZ_WHOD01000119.1"/>
</dbReference>
<dbReference type="InterPro" id="IPR026898">
    <property type="entry name" value="PrsW"/>
</dbReference>
<comment type="similarity">
    <text evidence="2 11">Belongs to the protease PrsW family.</text>
</comment>
<evidence type="ECO:0000256" key="8">
    <source>
        <dbReference type="ARBA" id="ARBA00022989"/>
    </source>
</evidence>
<keyword evidence="14" id="KW-1185">Reference proteome</keyword>
<proteinExistence type="inferred from homology"/>
<sequence>MSVLSVLTAAIAPGVALLAYFYLKDRYDTEPIHLVMKLFLFGVLLVFPVMVLQRAFAHGLGDDPLIFSFIISSGLEEFLKWFIVYIVIYQHASFDEPYDGIVYAVAVSLGFATLENVFYAFLNSATITSLLSRALLPVSGHAMFGVMMGYYLGKSKFTPDRKTRYLAFSILFPIFWHGLYDYILLTTKSNWVWFMIPLMVFLWARSIWKVNRANSKSPLRVMQAEDQVKI</sequence>
<dbReference type="EMBL" id="WHOD01000119">
    <property type="protein sequence ID" value="NOU97584.1"/>
    <property type="molecule type" value="Genomic_DNA"/>
</dbReference>
<evidence type="ECO:0000256" key="3">
    <source>
        <dbReference type="ARBA" id="ARBA00018997"/>
    </source>
</evidence>
<dbReference type="PANTHER" id="PTHR36844">
    <property type="entry name" value="PROTEASE PRSW"/>
    <property type="match status" value="1"/>
</dbReference>
<gene>
    <name evidence="13" type="primary">prsW</name>
    <name evidence="13" type="ORF">GC093_30810</name>
</gene>
<protein>
    <recommendedName>
        <fullName evidence="3 11">Protease PrsW</fullName>
        <ecNumber evidence="11">3.4.-.-</ecNumber>
    </recommendedName>
    <alternativeName>
        <fullName evidence="10 11">Protease responsible for activating sigma-W</fullName>
    </alternativeName>
</protein>
<evidence type="ECO:0000256" key="11">
    <source>
        <dbReference type="PIRNR" id="PIRNR016933"/>
    </source>
</evidence>
<feature type="transmembrane region" description="Helical" evidence="12">
    <location>
        <begin position="6"/>
        <end position="23"/>
    </location>
</feature>
<dbReference type="PANTHER" id="PTHR36844:SF1">
    <property type="entry name" value="PROTEASE PRSW"/>
    <property type="match status" value="1"/>
</dbReference>
<evidence type="ECO:0000256" key="10">
    <source>
        <dbReference type="ARBA" id="ARBA00030345"/>
    </source>
</evidence>
<keyword evidence="4 11" id="KW-1003">Cell membrane</keyword>
<dbReference type="GO" id="GO:0006508">
    <property type="term" value="P:proteolysis"/>
    <property type="evidence" value="ECO:0007669"/>
    <property type="project" value="UniProtKB-KW"/>
</dbReference>
<feature type="transmembrane region" description="Helical" evidence="12">
    <location>
        <begin position="65"/>
        <end position="88"/>
    </location>
</feature>
<dbReference type="AlphaFoldDB" id="A0A972K2B9"/>
<evidence type="ECO:0000256" key="5">
    <source>
        <dbReference type="ARBA" id="ARBA00022670"/>
    </source>
</evidence>
<dbReference type="EC" id="3.4.-.-" evidence="11"/>
<feature type="transmembrane region" description="Helical" evidence="12">
    <location>
        <begin position="134"/>
        <end position="153"/>
    </location>
</feature>
<comment type="function">
    <text evidence="11">Involved in the degradation of specific anti-sigma factors.</text>
</comment>
<evidence type="ECO:0000256" key="12">
    <source>
        <dbReference type="SAM" id="Phobius"/>
    </source>
</evidence>
<evidence type="ECO:0000256" key="7">
    <source>
        <dbReference type="ARBA" id="ARBA00022801"/>
    </source>
</evidence>
<dbReference type="Pfam" id="PF13367">
    <property type="entry name" value="PrsW-protease"/>
    <property type="match status" value="1"/>
</dbReference>
<evidence type="ECO:0000256" key="6">
    <source>
        <dbReference type="ARBA" id="ARBA00022692"/>
    </source>
</evidence>
<evidence type="ECO:0000313" key="14">
    <source>
        <dbReference type="Proteomes" id="UP000641588"/>
    </source>
</evidence>
<reference evidence="13" key="1">
    <citation type="submission" date="2019-10" db="EMBL/GenBank/DDBJ databases">
        <title>Description of Paenibacillus glebae sp. nov.</title>
        <authorList>
            <person name="Carlier A."/>
            <person name="Qi S."/>
        </authorList>
    </citation>
    <scope>NUCLEOTIDE SEQUENCE</scope>
    <source>
        <strain evidence="13">LMG 31456</strain>
    </source>
</reference>
<feature type="transmembrane region" description="Helical" evidence="12">
    <location>
        <begin position="191"/>
        <end position="208"/>
    </location>
</feature>
<keyword evidence="13" id="KW-0482">Metalloprotease</keyword>
<name>A0A972K2B9_9BACL</name>
<feature type="transmembrane region" description="Helical" evidence="12">
    <location>
        <begin position="100"/>
        <end position="122"/>
    </location>
</feature>
<feature type="transmembrane region" description="Helical" evidence="12">
    <location>
        <begin position="35"/>
        <end position="53"/>
    </location>
</feature>
<dbReference type="NCBIfam" id="NF033739">
    <property type="entry name" value="intramemb_PrsW"/>
    <property type="match status" value="1"/>
</dbReference>
<keyword evidence="7 11" id="KW-0378">Hydrolase</keyword>
<dbReference type="InterPro" id="IPR023596">
    <property type="entry name" value="Peptidase_PrsW_arch/bac"/>
</dbReference>
<evidence type="ECO:0000256" key="2">
    <source>
        <dbReference type="ARBA" id="ARBA00009165"/>
    </source>
</evidence>
<evidence type="ECO:0000256" key="4">
    <source>
        <dbReference type="ARBA" id="ARBA00022475"/>
    </source>
</evidence>
<comment type="subcellular location">
    <subcellularLocation>
        <location evidence="1">Cell membrane</location>
        <topology evidence="1">Multi-pass membrane protein</topology>
    </subcellularLocation>
</comment>
<keyword evidence="9 11" id="KW-0472">Membrane</keyword>
<dbReference type="Proteomes" id="UP000641588">
    <property type="component" value="Unassembled WGS sequence"/>
</dbReference>